<keyword evidence="1" id="KW-0175">Coiled coil</keyword>
<comment type="caution">
    <text evidence="3">The sequence shown here is derived from an EMBL/GenBank/DDBJ whole genome shotgun (WGS) entry which is preliminary data.</text>
</comment>
<organism evidence="3 4">
    <name type="scientific">Andalucia godoyi</name>
    <name type="common">Flagellate</name>
    <dbReference type="NCBI Taxonomy" id="505711"/>
    <lineage>
        <taxon>Eukaryota</taxon>
        <taxon>Discoba</taxon>
        <taxon>Jakobida</taxon>
        <taxon>Andalucina</taxon>
        <taxon>Andaluciidae</taxon>
        <taxon>Andalucia</taxon>
    </lineage>
</organism>
<feature type="region of interest" description="Disordered" evidence="2">
    <location>
        <begin position="80"/>
        <end position="201"/>
    </location>
</feature>
<name>A0A8K0AHQ9_ANDGO</name>
<dbReference type="Proteomes" id="UP000799049">
    <property type="component" value="Unassembled WGS sequence"/>
</dbReference>
<evidence type="ECO:0000313" key="4">
    <source>
        <dbReference type="Proteomes" id="UP000799049"/>
    </source>
</evidence>
<evidence type="ECO:0000313" key="3">
    <source>
        <dbReference type="EMBL" id="KAF0853147.1"/>
    </source>
</evidence>
<evidence type="ECO:0000256" key="2">
    <source>
        <dbReference type="SAM" id="MobiDB-lite"/>
    </source>
</evidence>
<proteinExistence type="predicted"/>
<feature type="compositionally biased region" description="Basic residues" evidence="2">
    <location>
        <begin position="162"/>
        <end position="172"/>
    </location>
</feature>
<evidence type="ECO:0000256" key="1">
    <source>
        <dbReference type="SAM" id="Coils"/>
    </source>
</evidence>
<keyword evidence="4" id="KW-1185">Reference proteome</keyword>
<dbReference type="AlphaFoldDB" id="A0A8K0AHQ9"/>
<reference evidence="3" key="1">
    <citation type="submission" date="2019-09" db="EMBL/GenBank/DDBJ databases">
        <title>The Mitochondrial Proteome of the Jakobid, Andalucia godoyi, a Protist With the Most Gene-Rich and Bacteria-Like Mitochondrial Genome.</title>
        <authorList>
            <person name="Gray M.W."/>
            <person name="Burger G."/>
            <person name="Derelle R."/>
            <person name="Klimes V."/>
            <person name="Leger M."/>
            <person name="Sarrasin M."/>
            <person name="Vlcek C."/>
            <person name="Roger A.J."/>
            <person name="Elias M."/>
            <person name="Lang B.F."/>
        </authorList>
    </citation>
    <scope>NUCLEOTIDE SEQUENCE</scope>
    <source>
        <strain evidence="3">And28</strain>
    </source>
</reference>
<dbReference type="EMBL" id="VRVR01000001">
    <property type="protein sequence ID" value="KAF0853147.1"/>
    <property type="molecule type" value="Genomic_DNA"/>
</dbReference>
<feature type="region of interest" description="Disordered" evidence="2">
    <location>
        <begin position="1"/>
        <end position="29"/>
    </location>
</feature>
<accession>A0A8K0AHQ9</accession>
<feature type="coiled-coil region" evidence="1">
    <location>
        <begin position="296"/>
        <end position="330"/>
    </location>
</feature>
<sequence>MHRRTVLSELQRPRHRETTSRSFSFGKTPRPITSEVIADFAEPARDPSPTAADVRLAKRSRTTAFSTELTAAKTATVPIVVASKPTPNSAKQVKPATAKPASVAAPAPVPKKKGKARLHASSSTASSSKSNPKSTLAETPRPPILKRDAKKPMPMPMPKSKSQSKQKTRKRSKALDDEEEEEVMVVDSRKEGEEESGNDAEYVPEAKGKASALKGSGKRKGRKIPVLDEPDVVIEDATLSRTADLIVEALSDLAESTKAAYPNEEDMLDAFVDRFRRSIEASLFKAHERLVLEQTAQRVRKQLITARGELLALERRRGELQQRLKELQAFDKQRVEKDAKKAQVDEFLGKWQSFVTGLRQQAASDPDVSSGHEVALASNLEGIIHEIQAVVDAGRHTLPRLVHDLENLVSK</sequence>
<feature type="compositionally biased region" description="Low complexity" evidence="2">
    <location>
        <begin position="120"/>
        <end position="135"/>
    </location>
</feature>
<protein>
    <submittedName>
        <fullName evidence="3">Putative mitochondrial protein</fullName>
    </submittedName>
</protein>
<feature type="compositionally biased region" description="Low complexity" evidence="2">
    <location>
        <begin position="93"/>
        <end position="106"/>
    </location>
</feature>
<gene>
    <name evidence="3" type="ORF">ANDGO_02292</name>
</gene>